<keyword evidence="2" id="KW-0732">Signal</keyword>
<reference evidence="5" key="2">
    <citation type="submission" date="2012-11" db="EMBL/GenBank/DDBJ databases">
        <authorList>
            <person name="Kuo A."/>
            <person name="Curtis B.A."/>
            <person name="Tanifuji G."/>
            <person name="Burki F."/>
            <person name="Gruber A."/>
            <person name="Irimia M."/>
            <person name="Maruyama S."/>
            <person name="Arias M.C."/>
            <person name="Ball S.G."/>
            <person name="Gile G.H."/>
            <person name="Hirakawa Y."/>
            <person name="Hopkins J.F."/>
            <person name="Rensing S.A."/>
            <person name="Schmutz J."/>
            <person name="Symeonidi A."/>
            <person name="Elias M."/>
            <person name="Eveleigh R.J."/>
            <person name="Herman E.K."/>
            <person name="Klute M.J."/>
            <person name="Nakayama T."/>
            <person name="Obornik M."/>
            <person name="Reyes-Prieto A."/>
            <person name="Armbrust E.V."/>
            <person name="Aves S.J."/>
            <person name="Beiko R.G."/>
            <person name="Coutinho P."/>
            <person name="Dacks J.B."/>
            <person name="Durnford D.G."/>
            <person name="Fast N.M."/>
            <person name="Green B.R."/>
            <person name="Grisdale C."/>
            <person name="Hempe F."/>
            <person name="Henrissat B."/>
            <person name="Hoppner M.P."/>
            <person name="Ishida K.-I."/>
            <person name="Kim E."/>
            <person name="Koreny L."/>
            <person name="Kroth P.G."/>
            <person name="Liu Y."/>
            <person name="Malik S.-B."/>
            <person name="Maier U.G."/>
            <person name="McRose D."/>
            <person name="Mock T."/>
            <person name="Neilson J.A."/>
            <person name="Onodera N.T."/>
            <person name="Poole A.M."/>
            <person name="Pritham E.J."/>
            <person name="Richards T.A."/>
            <person name="Rocap G."/>
            <person name="Roy S.W."/>
            <person name="Sarai C."/>
            <person name="Schaack S."/>
            <person name="Shirato S."/>
            <person name="Slamovits C.H."/>
            <person name="Spencer D.F."/>
            <person name="Suzuki S."/>
            <person name="Worden A.Z."/>
            <person name="Zauner S."/>
            <person name="Barry K."/>
            <person name="Bell C."/>
            <person name="Bharti A.K."/>
            <person name="Crow J.A."/>
            <person name="Grimwood J."/>
            <person name="Kramer R."/>
            <person name="Lindquist E."/>
            <person name="Lucas S."/>
            <person name="Salamov A."/>
            <person name="McFadden G.I."/>
            <person name="Lane C.E."/>
            <person name="Keeling P.J."/>
            <person name="Gray M.W."/>
            <person name="Grigoriev I.V."/>
            <person name="Archibald J.M."/>
        </authorList>
    </citation>
    <scope>NUCLEOTIDE SEQUENCE</scope>
    <source>
        <strain evidence="5">CCMP2712</strain>
    </source>
</reference>
<evidence type="ECO:0000256" key="1">
    <source>
        <dbReference type="SAM" id="Phobius"/>
    </source>
</evidence>
<evidence type="ECO:0000313" key="4">
    <source>
        <dbReference type="EnsemblProtists" id="EKX38608"/>
    </source>
</evidence>
<organism evidence="3">
    <name type="scientific">Guillardia theta (strain CCMP2712)</name>
    <name type="common">Cryptophyte</name>
    <dbReference type="NCBI Taxonomy" id="905079"/>
    <lineage>
        <taxon>Eukaryota</taxon>
        <taxon>Cryptophyceae</taxon>
        <taxon>Pyrenomonadales</taxon>
        <taxon>Geminigeraceae</taxon>
        <taxon>Guillardia</taxon>
    </lineage>
</organism>
<evidence type="ECO:0000313" key="3">
    <source>
        <dbReference type="EMBL" id="EKX38608.1"/>
    </source>
</evidence>
<sequence>MGGGARWALAGSCLLAWLGGVSGQGFMPVHGSINVMPTAALHSASSVSYDYAARVWSIQLTFDAGVAGVPYAPFLLDQRRDTGPSLNFLSEVAPWCGLVRSYCCFEDLLNGTLYFNDALASAVSGLGACASAPGAWAAALADPSAYGGVRPAGNVTFDFAGNTLRIPHEQAQLYGREYLDQNNNYVVDLRFLAVFQSAAAGVLELAWVPYQAVLLRDIDGLFGRSYEDVRQCVAAPYPSPADSFWLARYASPASADKVCEWRRGWPPARGIAVGYSLWLLMNTTELSRALGADVVPRNLTMESAPTVPAWLDSVAANMSAGIAEQVASIAGRAVGVRALAELHNTQYAREWRVYMHTLRAVYERLNPGSAVAGLETVFLRESASQPYAFPPWLQQMGVFDREGTVAVADYPVARRSGPRVGLQRRGGRRQALPAAPIDAVAMEMVVFLDTQGLTVGEVVNSIFQAGVAMVNSTSLRGLWGMDIFVRELTVRVEPVGSRFQGGFLVSFLLLGAAGAALACLGCYALSVPPYERLRRAPGSYADAG</sequence>
<gene>
    <name evidence="3" type="ORF">GUITHDRAFT_144197</name>
</gene>
<name>L1IQS5_GUITC</name>
<dbReference type="PaxDb" id="55529-EKX38608"/>
<keyword evidence="1" id="KW-0812">Transmembrane</keyword>
<dbReference type="EnsemblProtists" id="EKX38608">
    <property type="protein sequence ID" value="EKX38608"/>
    <property type="gene ID" value="GUITHDRAFT_144197"/>
</dbReference>
<dbReference type="GeneID" id="17295352"/>
<keyword evidence="1" id="KW-0472">Membrane</keyword>
<dbReference type="HOGENOM" id="CLU_501051_0_0_1"/>
<keyword evidence="1" id="KW-1133">Transmembrane helix</keyword>
<proteinExistence type="predicted"/>
<reference evidence="4" key="3">
    <citation type="submission" date="2016-03" db="UniProtKB">
        <authorList>
            <consortium name="EnsemblProtists"/>
        </authorList>
    </citation>
    <scope>IDENTIFICATION</scope>
</reference>
<dbReference type="KEGG" id="gtt:GUITHDRAFT_144197"/>
<feature type="chain" id="PRO_5008770294" evidence="2">
    <location>
        <begin position="24"/>
        <end position="544"/>
    </location>
</feature>
<feature type="transmembrane region" description="Helical" evidence="1">
    <location>
        <begin position="503"/>
        <end position="525"/>
    </location>
</feature>
<evidence type="ECO:0000313" key="5">
    <source>
        <dbReference type="Proteomes" id="UP000011087"/>
    </source>
</evidence>
<reference evidence="3 5" key="1">
    <citation type="journal article" date="2012" name="Nature">
        <title>Algal genomes reveal evolutionary mosaicism and the fate of nucleomorphs.</title>
        <authorList>
            <consortium name="DOE Joint Genome Institute"/>
            <person name="Curtis B.A."/>
            <person name="Tanifuji G."/>
            <person name="Burki F."/>
            <person name="Gruber A."/>
            <person name="Irimia M."/>
            <person name="Maruyama S."/>
            <person name="Arias M.C."/>
            <person name="Ball S.G."/>
            <person name="Gile G.H."/>
            <person name="Hirakawa Y."/>
            <person name="Hopkins J.F."/>
            <person name="Kuo A."/>
            <person name="Rensing S.A."/>
            <person name="Schmutz J."/>
            <person name="Symeonidi A."/>
            <person name="Elias M."/>
            <person name="Eveleigh R.J."/>
            <person name="Herman E.K."/>
            <person name="Klute M.J."/>
            <person name="Nakayama T."/>
            <person name="Obornik M."/>
            <person name="Reyes-Prieto A."/>
            <person name="Armbrust E.V."/>
            <person name="Aves S.J."/>
            <person name="Beiko R.G."/>
            <person name="Coutinho P."/>
            <person name="Dacks J.B."/>
            <person name="Durnford D.G."/>
            <person name="Fast N.M."/>
            <person name="Green B.R."/>
            <person name="Grisdale C.J."/>
            <person name="Hempel F."/>
            <person name="Henrissat B."/>
            <person name="Hoppner M.P."/>
            <person name="Ishida K."/>
            <person name="Kim E."/>
            <person name="Koreny L."/>
            <person name="Kroth P.G."/>
            <person name="Liu Y."/>
            <person name="Malik S.B."/>
            <person name="Maier U.G."/>
            <person name="McRose D."/>
            <person name="Mock T."/>
            <person name="Neilson J.A."/>
            <person name="Onodera N.T."/>
            <person name="Poole A.M."/>
            <person name="Pritham E.J."/>
            <person name="Richards T.A."/>
            <person name="Rocap G."/>
            <person name="Roy S.W."/>
            <person name="Sarai C."/>
            <person name="Schaack S."/>
            <person name="Shirato S."/>
            <person name="Slamovits C.H."/>
            <person name="Spencer D.F."/>
            <person name="Suzuki S."/>
            <person name="Worden A.Z."/>
            <person name="Zauner S."/>
            <person name="Barry K."/>
            <person name="Bell C."/>
            <person name="Bharti A.K."/>
            <person name="Crow J.A."/>
            <person name="Grimwood J."/>
            <person name="Kramer R."/>
            <person name="Lindquist E."/>
            <person name="Lucas S."/>
            <person name="Salamov A."/>
            <person name="McFadden G.I."/>
            <person name="Lane C.E."/>
            <person name="Keeling P.J."/>
            <person name="Gray M.W."/>
            <person name="Grigoriev I.V."/>
            <person name="Archibald J.M."/>
        </authorList>
    </citation>
    <scope>NUCLEOTIDE SEQUENCE</scope>
    <source>
        <strain evidence="3 5">CCMP2712</strain>
    </source>
</reference>
<accession>L1IQS5</accession>
<dbReference type="RefSeq" id="XP_005825588.1">
    <property type="nucleotide sequence ID" value="XM_005825531.1"/>
</dbReference>
<evidence type="ECO:0000256" key="2">
    <source>
        <dbReference type="SAM" id="SignalP"/>
    </source>
</evidence>
<keyword evidence="5" id="KW-1185">Reference proteome</keyword>
<feature type="signal peptide" evidence="2">
    <location>
        <begin position="1"/>
        <end position="23"/>
    </location>
</feature>
<protein>
    <submittedName>
        <fullName evidence="3 4">Uncharacterized protein</fullName>
    </submittedName>
</protein>
<dbReference type="Proteomes" id="UP000011087">
    <property type="component" value="Unassembled WGS sequence"/>
</dbReference>
<dbReference type="EMBL" id="JH993047">
    <property type="protein sequence ID" value="EKX38608.1"/>
    <property type="molecule type" value="Genomic_DNA"/>
</dbReference>
<dbReference type="AlphaFoldDB" id="L1IQS5"/>